<name>A0ACB7EVN7_NIBAL</name>
<proteinExistence type="predicted"/>
<organism evidence="1 2">
    <name type="scientific">Nibea albiflora</name>
    <name type="common">Yellow drum</name>
    <name type="synonym">Corvina albiflora</name>
    <dbReference type="NCBI Taxonomy" id="240163"/>
    <lineage>
        <taxon>Eukaryota</taxon>
        <taxon>Metazoa</taxon>
        <taxon>Chordata</taxon>
        <taxon>Craniata</taxon>
        <taxon>Vertebrata</taxon>
        <taxon>Euteleostomi</taxon>
        <taxon>Actinopterygii</taxon>
        <taxon>Neopterygii</taxon>
        <taxon>Teleostei</taxon>
        <taxon>Neoteleostei</taxon>
        <taxon>Acanthomorphata</taxon>
        <taxon>Eupercaria</taxon>
        <taxon>Sciaenidae</taxon>
        <taxon>Nibea</taxon>
    </lineage>
</organism>
<reference evidence="1" key="1">
    <citation type="submission" date="2020-04" db="EMBL/GenBank/DDBJ databases">
        <title>A chromosome-scale assembly and high-density genetic map of the yellow drum (Nibea albiflora) genome.</title>
        <authorList>
            <person name="Xu D."/>
            <person name="Zhang W."/>
            <person name="Chen R."/>
            <person name="Tan P."/>
            <person name="Wang L."/>
            <person name="Song H."/>
            <person name="Tian L."/>
            <person name="Zhu Q."/>
            <person name="Wang B."/>
        </authorList>
    </citation>
    <scope>NUCLEOTIDE SEQUENCE</scope>
    <source>
        <strain evidence="1">ZJHYS-2018</strain>
    </source>
</reference>
<dbReference type="EMBL" id="CM024810">
    <property type="protein sequence ID" value="KAG8005743.1"/>
    <property type="molecule type" value="Genomic_DNA"/>
</dbReference>
<keyword evidence="2" id="KW-1185">Reference proteome</keyword>
<accession>A0ACB7EVN7</accession>
<evidence type="ECO:0000313" key="2">
    <source>
        <dbReference type="Proteomes" id="UP000805704"/>
    </source>
</evidence>
<dbReference type="Proteomes" id="UP000805704">
    <property type="component" value="Chromosome 22"/>
</dbReference>
<feature type="non-terminal residue" evidence="1">
    <location>
        <position position="1"/>
    </location>
</feature>
<gene>
    <name evidence="1" type="ORF">GBF38_001720</name>
</gene>
<comment type="caution">
    <text evidence="1">The sequence shown here is derived from an EMBL/GenBank/DDBJ whole genome shotgun (WGS) entry which is preliminary data.</text>
</comment>
<protein>
    <submittedName>
        <fullName evidence="1">Uncharacterized protein</fullName>
    </submittedName>
</protein>
<evidence type="ECO:0000313" key="1">
    <source>
        <dbReference type="EMBL" id="KAG8005743.1"/>
    </source>
</evidence>
<sequence length="37" mass="4076">GVLGLSRHQQQPGGRCPLGTLIWCPRRLPYTGENGEQ</sequence>